<dbReference type="InterPro" id="IPR043504">
    <property type="entry name" value="Peptidase_S1_PA_chymotrypsin"/>
</dbReference>
<feature type="transmembrane region" description="Helical" evidence="8">
    <location>
        <begin position="486"/>
        <end position="506"/>
    </location>
</feature>
<dbReference type="CDD" id="cd00190">
    <property type="entry name" value="Tryp_SPc"/>
    <property type="match status" value="2"/>
</dbReference>
<evidence type="ECO:0000256" key="1">
    <source>
        <dbReference type="ARBA" id="ARBA00022670"/>
    </source>
</evidence>
<dbReference type="PANTHER" id="PTHR24271">
    <property type="entry name" value="KALLIKREIN-RELATED"/>
    <property type="match status" value="1"/>
</dbReference>
<reference evidence="10" key="3">
    <citation type="submission" date="2025-09" db="UniProtKB">
        <authorList>
            <consortium name="Ensembl"/>
        </authorList>
    </citation>
    <scope>IDENTIFICATION</scope>
</reference>
<keyword evidence="8" id="KW-0472">Membrane</keyword>
<feature type="domain" description="Peptidase S1" evidence="9">
    <location>
        <begin position="23"/>
        <end position="257"/>
    </location>
</feature>
<reference evidence="10" key="2">
    <citation type="submission" date="2025-08" db="UniProtKB">
        <authorList>
            <consortium name="Ensembl"/>
        </authorList>
    </citation>
    <scope>IDENTIFICATION</scope>
</reference>
<name>W5M3S4_LEPOC</name>
<dbReference type="SUPFAM" id="SSF50494">
    <property type="entry name" value="Trypsin-like serine proteases"/>
    <property type="match status" value="2"/>
</dbReference>
<dbReference type="Pfam" id="PF00089">
    <property type="entry name" value="Trypsin"/>
    <property type="match status" value="2"/>
</dbReference>
<dbReference type="InterPro" id="IPR001314">
    <property type="entry name" value="Peptidase_S1A"/>
</dbReference>
<dbReference type="InterPro" id="IPR001254">
    <property type="entry name" value="Trypsin_dom"/>
</dbReference>
<dbReference type="PROSITE" id="PS00135">
    <property type="entry name" value="TRYPSIN_SER"/>
    <property type="match status" value="2"/>
</dbReference>
<dbReference type="eggNOG" id="KOG3627">
    <property type="taxonomic scope" value="Eukaryota"/>
</dbReference>
<dbReference type="EMBL" id="AHAT01012644">
    <property type="status" value="NOT_ANNOTATED_CDS"/>
    <property type="molecule type" value="Genomic_DNA"/>
</dbReference>
<keyword evidence="11" id="KW-1185">Reference proteome</keyword>
<dbReference type="STRING" id="7918.ENSLOCP00000003032"/>
<keyword evidence="5" id="KW-1015">Disulfide bond</keyword>
<keyword evidence="4 7" id="KW-0720">Serine protease</keyword>
<dbReference type="Ensembl" id="ENSLOCT00000003038.1">
    <property type="protein sequence ID" value="ENSLOCP00000003032.1"/>
    <property type="gene ID" value="ENSLOCG00000002567.1"/>
</dbReference>
<dbReference type="InterPro" id="IPR009003">
    <property type="entry name" value="Peptidase_S1_PA"/>
</dbReference>
<reference evidence="11" key="1">
    <citation type="submission" date="2011-12" db="EMBL/GenBank/DDBJ databases">
        <title>The Draft Genome of Lepisosteus oculatus.</title>
        <authorList>
            <consortium name="The Broad Institute Genome Assembly &amp; Analysis Group"/>
            <consortium name="Computational R&amp;D Group"/>
            <consortium name="and Sequencing Platform"/>
            <person name="Di Palma F."/>
            <person name="Alfoldi J."/>
            <person name="Johnson J."/>
            <person name="Berlin A."/>
            <person name="Gnerre S."/>
            <person name="Jaffe D."/>
            <person name="MacCallum I."/>
            <person name="Young S."/>
            <person name="Walker B.J."/>
            <person name="Lander E.S."/>
            <person name="Lindblad-Toh K."/>
        </authorList>
    </citation>
    <scope>NUCLEOTIDE SEQUENCE [LARGE SCALE GENOMIC DNA]</scope>
</reference>
<sequence>VYLEQPYILLYNTVLKTSHSTEIIGGKEVPKHSMPYMVLVHGKNNEIFCGGALIAPKWVITAAHCQNIFMQCSSMKVLLGVHARSKNDKEIQIRKVKNTVPHPCFHNTDKVHDIMLLKLKETVKPNKSISTLNVPEQFHDVKSGSNCTIAGWGTTSNRDNQGSDVLMEVDVVAIDRKKCNGKNYFNLNPVITEDMLCAGGQRGKKDSCKGDSGGPLICNKVFRAITSFGKGCGLQKKPGVYTLLTQKHIEWIKKTIRSFYTILTGSFVLLLHELLSVLDRKIPHSSPCKKCDKETCNMQCSHALEHQSFLKVSLSFLSMASTDVAFIVVFIYIKKMKVVLGAHSRSKPEKEKKEFTVTQAVTHPRFDNKTLVNDLMLLQVTYFISFCVSVNVPEQFHDVKSGSNCTIAGWGTTSNRDNQGSDVLMEVDVVAIDRKKCNGKNYFNLNPVITQDMLCAGGKRGKKDSCKGDSGGPLICNKKFVAVASFGYKGCLFVCLVLLEYIYILLHNTPFCEICPSI</sequence>
<dbReference type="InParanoid" id="W5M3S4"/>
<dbReference type="EMBL" id="AHAT01012645">
    <property type="status" value="NOT_ANNOTATED_CDS"/>
    <property type="molecule type" value="Genomic_DNA"/>
</dbReference>
<evidence type="ECO:0000256" key="3">
    <source>
        <dbReference type="ARBA" id="ARBA00022801"/>
    </source>
</evidence>
<evidence type="ECO:0000256" key="6">
    <source>
        <dbReference type="ARBA" id="ARBA00024195"/>
    </source>
</evidence>
<dbReference type="GeneTree" id="ENSGT00940000159928"/>
<dbReference type="PROSITE" id="PS50240">
    <property type="entry name" value="TRYPSIN_DOM"/>
    <property type="match status" value="2"/>
</dbReference>
<feature type="domain" description="Peptidase S1" evidence="9">
    <location>
        <begin position="262"/>
        <end position="491"/>
    </location>
</feature>
<evidence type="ECO:0000256" key="7">
    <source>
        <dbReference type="RuleBase" id="RU363034"/>
    </source>
</evidence>
<evidence type="ECO:0000256" key="2">
    <source>
        <dbReference type="ARBA" id="ARBA00022729"/>
    </source>
</evidence>
<keyword evidence="8" id="KW-0812">Transmembrane</keyword>
<dbReference type="AlphaFoldDB" id="W5M3S4"/>
<dbReference type="GO" id="GO:0051604">
    <property type="term" value="P:protein maturation"/>
    <property type="evidence" value="ECO:0000318"/>
    <property type="project" value="GO_Central"/>
</dbReference>
<dbReference type="GO" id="GO:0005615">
    <property type="term" value="C:extracellular space"/>
    <property type="evidence" value="ECO:0000318"/>
    <property type="project" value="GO_Central"/>
</dbReference>
<feature type="transmembrane region" description="Helical" evidence="8">
    <location>
        <begin position="314"/>
        <end position="333"/>
    </location>
</feature>
<dbReference type="PANTHER" id="PTHR24271:SF52">
    <property type="entry name" value="GRANZYME K"/>
    <property type="match status" value="1"/>
</dbReference>
<evidence type="ECO:0000256" key="8">
    <source>
        <dbReference type="SAM" id="Phobius"/>
    </source>
</evidence>
<keyword evidence="2" id="KW-0732">Signal</keyword>
<dbReference type="InterPro" id="IPR018114">
    <property type="entry name" value="TRYPSIN_HIS"/>
</dbReference>
<dbReference type="Gene3D" id="2.40.10.10">
    <property type="entry name" value="Trypsin-like serine proteases"/>
    <property type="match status" value="4"/>
</dbReference>
<keyword evidence="1 7" id="KW-0645">Protease</keyword>
<dbReference type="GO" id="GO:0004252">
    <property type="term" value="F:serine-type endopeptidase activity"/>
    <property type="evidence" value="ECO:0000318"/>
    <property type="project" value="GO_Central"/>
</dbReference>
<evidence type="ECO:0000256" key="4">
    <source>
        <dbReference type="ARBA" id="ARBA00022825"/>
    </source>
</evidence>
<comment type="similarity">
    <text evidence="6">Belongs to the peptidase S1 family. CLIP subfamily.</text>
</comment>
<keyword evidence="8" id="KW-1133">Transmembrane helix</keyword>
<accession>W5M3S4</accession>
<dbReference type="GO" id="GO:0006508">
    <property type="term" value="P:proteolysis"/>
    <property type="evidence" value="ECO:0007669"/>
    <property type="project" value="UniProtKB-KW"/>
</dbReference>
<dbReference type="SMART" id="SM00020">
    <property type="entry name" value="Tryp_SPc"/>
    <property type="match status" value="2"/>
</dbReference>
<organism evidence="10 11">
    <name type="scientific">Lepisosteus oculatus</name>
    <name type="common">Spotted gar</name>
    <dbReference type="NCBI Taxonomy" id="7918"/>
    <lineage>
        <taxon>Eukaryota</taxon>
        <taxon>Metazoa</taxon>
        <taxon>Chordata</taxon>
        <taxon>Craniata</taxon>
        <taxon>Vertebrata</taxon>
        <taxon>Euteleostomi</taxon>
        <taxon>Actinopterygii</taxon>
        <taxon>Neopterygii</taxon>
        <taxon>Holostei</taxon>
        <taxon>Semionotiformes</taxon>
        <taxon>Lepisosteidae</taxon>
        <taxon>Lepisosteus</taxon>
    </lineage>
</organism>
<evidence type="ECO:0000313" key="11">
    <source>
        <dbReference type="Proteomes" id="UP000018468"/>
    </source>
</evidence>
<dbReference type="FunFam" id="2.40.10.10:FF:000002">
    <property type="entry name" value="Transmembrane protease serine"/>
    <property type="match status" value="1"/>
</dbReference>
<dbReference type="Proteomes" id="UP000018468">
    <property type="component" value="Linkage group LG2"/>
</dbReference>
<evidence type="ECO:0000256" key="5">
    <source>
        <dbReference type="ARBA" id="ARBA00023157"/>
    </source>
</evidence>
<dbReference type="HOGENOM" id="CLU_526361_0_0_1"/>
<dbReference type="FunFam" id="2.40.10.10:FF:000120">
    <property type="entry name" value="Putative serine protease"/>
    <property type="match status" value="1"/>
</dbReference>
<dbReference type="Bgee" id="ENSLOCG00000002567">
    <property type="expression patterns" value="Expressed in intestine and 11 other cell types or tissues"/>
</dbReference>
<dbReference type="PRINTS" id="PR00722">
    <property type="entry name" value="CHYMOTRYPSIN"/>
</dbReference>
<keyword evidence="3 7" id="KW-0378">Hydrolase</keyword>
<dbReference type="InterPro" id="IPR033116">
    <property type="entry name" value="TRYPSIN_SER"/>
</dbReference>
<evidence type="ECO:0000313" key="10">
    <source>
        <dbReference type="Ensembl" id="ENSLOCP00000003032.1"/>
    </source>
</evidence>
<proteinExistence type="inferred from homology"/>
<protein>
    <recommendedName>
        <fullName evidence="9">Peptidase S1 domain-containing protein</fullName>
    </recommendedName>
</protein>
<evidence type="ECO:0000259" key="9">
    <source>
        <dbReference type="PROSITE" id="PS50240"/>
    </source>
</evidence>
<dbReference type="EMBL" id="AHAT01012646">
    <property type="status" value="NOT_ANNOTATED_CDS"/>
    <property type="molecule type" value="Genomic_DNA"/>
</dbReference>
<dbReference type="PROSITE" id="PS00134">
    <property type="entry name" value="TRYPSIN_HIS"/>
    <property type="match status" value="1"/>
</dbReference>